<feature type="domain" description="GST C-terminal" evidence="2">
    <location>
        <begin position="86"/>
        <end position="210"/>
    </location>
</feature>
<reference evidence="3" key="1">
    <citation type="submission" date="2022-09" db="EMBL/GenBank/DDBJ databases">
        <title>Rhodovastum sp. nov. RN2-1 isolated from soil in Seongnam, South Korea.</title>
        <authorList>
            <person name="Le N.T."/>
        </authorList>
    </citation>
    <scope>NUCLEOTIDE SEQUENCE</scope>
    <source>
        <strain evidence="3">RN2-1</strain>
    </source>
</reference>
<evidence type="ECO:0000313" key="3">
    <source>
        <dbReference type="EMBL" id="MCW3474017.1"/>
    </source>
</evidence>
<dbReference type="InterPro" id="IPR010987">
    <property type="entry name" value="Glutathione-S-Trfase_C-like"/>
</dbReference>
<keyword evidence="4" id="KW-1185">Reference proteome</keyword>
<evidence type="ECO:0000259" key="2">
    <source>
        <dbReference type="PROSITE" id="PS50405"/>
    </source>
</evidence>
<dbReference type="Pfam" id="PF13410">
    <property type="entry name" value="GST_C_2"/>
    <property type="match status" value="1"/>
</dbReference>
<dbReference type="AlphaFoldDB" id="A0AA42CGH8"/>
<dbReference type="Pfam" id="PF02798">
    <property type="entry name" value="GST_N"/>
    <property type="match status" value="1"/>
</dbReference>
<name>A0AA42CGH8_9PROT</name>
<dbReference type="PROSITE" id="PS50404">
    <property type="entry name" value="GST_NTER"/>
    <property type="match status" value="1"/>
</dbReference>
<dbReference type="RefSeq" id="WP_264712636.1">
    <property type="nucleotide sequence ID" value="NZ_JAPDNT010000002.1"/>
</dbReference>
<dbReference type="InterPro" id="IPR036249">
    <property type="entry name" value="Thioredoxin-like_sf"/>
</dbReference>
<dbReference type="SUPFAM" id="SSF47616">
    <property type="entry name" value="GST C-terminal domain-like"/>
    <property type="match status" value="1"/>
</dbReference>
<evidence type="ECO:0000259" key="1">
    <source>
        <dbReference type="PROSITE" id="PS50404"/>
    </source>
</evidence>
<proteinExistence type="predicted"/>
<protein>
    <submittedName>
        <fullName evidence="3">Glutathione S-transferase N-terminal domain-containing protein</fullName>
    </submittedName>
</protein>
<dbReference type="SUPFAM" id="SSF52833">
    <property type="entry name" value="Thioredoxin-like"/>
    <property type="match status" value="1"/>
</dbReference>
<dbReference type="PROSITE" id="PS50405">
    <property type="entry name" value="GST_CTER"/>
    <property type="match status" value="1"/>
</dbReference>
<dbReference type="SFLD" id="SFLDS00019">
    <property type="entry name" value="Glutathione_Transferase_(cytos"/>
    <property type="match status" value="1"/>
</dbReference>
<feature type="domain" description="GST N-terminal" evidence="1">
    <location>
        <begin position="1"/>
        <end position="80"/>
    </location>
</feature>
<dbReference type="InterPro" id="IPR036282">
    <property type="entry name" value="Glutathione-S-Trfase_C_sf"/>
</dbReference>
<dbReference type="InterPro" id="IPR040079">
    <property type="entry name" value="Glutathione_S-Trfase"/>
</dbReference>
<dbReference type="PANTHER" id="PTHR44051">
    <property type="entry name" value="GLUTATHIONE S-TRANSFERASE-RELATED"/>
    <property type="match status" value="1"/>
</dbReference>
<accession>A0AA42CGH8</accession>
<dbReference type="CDD" id="cd03057">
    <property type="entry name" value="GST_N_Beta"/>
    <property type="match status" value="1"/>
</dbReference>
<dbReference type="Gene3D" id="3.40.30.10">
    <property type="entry name" value="Glutaredoxin"/>
    <property type="match status" value="1"/>
</dbReference>
<dbReference type="SFLD" id="SFLDG00358">
    <property type="entry name" value="Main_(cytGST)"/>
    <property type="match status" value="1"/>
</dbReference>
<gene>
    <name evidence="3" type="ORF">OL599_05450</name>
</gene>
<dbReference type="Proteomes" id="UP001165679">
    <property type="component" value="Unassembled WGS sequence"/>
</dbReference>
<comment type="caution">
    <text evidence="3">The sequence shown here is derived from an EMBL/GenBank/DDBJ whole genome shotgun (WGS) entry which is preliminary data.</text>
</comment>
<dbReference type="PANTHER" id="PTHR44051:SF21">
    <property type="entry name" value="GLUTATHIONE S-TRANSFERASE FAMILY PROTEIN"/>
    <property type="match status" value="1"/>
</dbReference>
<evidence type="ECO:0000313" key="4">
    <source>
        <dbReference type="Proteomes" id="UP001165679"/>
    </source>
</evidence>
<reference evidence="3" key="2">
    <citation type="submission" date="2022-10" db="EMBL/GenBank/DDBJ databases">
        <authorList>
            <person name="Trinh H.N."/>
        </authorList>
    </citation>
    <scope>NUCLEOTIDE SEQUENCE</scope>
    <source>
        <strain evidence="3">RN2-1</strain>
    </source>
</reference>
<sequence>MLSLYYYPGNASLFPHMLLRELGAAFELRLVDRTRDAQKSPEYLKLNPHGRIPVLVDGDLVLYETAAIALYLVDRHPEAGLAPPVGTPERAQFYKWMVHLTNTPQAEYHAWFYPHEHVLDPAAAATVQAAAGQRLNGMFDRIAGALGDGPFLLGRTFSAADLFLLMLLRWGRGMPRPPRTLPALGAFAERVLARPAVQATFAAEGLAAPLV</sequence>
<dbReference type="Gene3D" id="1.20.1050.10">
    <property type="match status" value="1"/>
</dbReference>
<dbReference type="EMBL" id="JAPDNT010000002">
    <property type="protein sequence ID" value="MCW3474017.1"/>
    <property type="molecule type" value="Genomic_DNA"/>
</dbReference>
<organism evidence="3 4">
    <name type="scientific">Limobrevibacterium gyesilva</name>
    <dbReference type="NCBI Taxonomy" id="2991712"/>
    <lineage>
        <taxon>Bacteria</taxon>
        <taxon>Pseudomonadati</taxon>
        <taxon>Pseudomonadota</taxon>
        <taxon>Alphaproteobacteria</taxon>
        <taxon>Acetobacterales</taxon>
        <taxon>Acetobacteraceae</taxon>
        <taxon>Limobrevibacterium</taxon>
    </lineage>
</organism>
<dbReference type="InterPro" id="IPR004045">
    <property type="entry name" value="Glutathione_S-Trfase_N"/>
</dbReference>
<dbReference type="CDD" id="cd03188">
    <property type="entry name" value="GST_C_Beta"/>
    <property type="match status" value="1"/>
</dbReference>
<dbReference type="SFLD" id="SFLDG01150">
    <property type="entry name" value="Main.1:_Beta-like"/>
    <property type="match status" value="1"/>
</dbReference>